<feature type="region of interest" description="Disordered" evidence="1">
    <location>
        <begin position="26"/>
        <end position="48"/>
    </location>
</feature>
<name>A0A6A4ATC6_9STRA</name>
<evidence type="ECO:0000313" key="2">
    <source>
        <dbReference type="EMBL" id="KAE9260909.1"/>
    </source>
</evidence>
<organism evidence="2 3">
    <name type="scientific">Phytophthora rubi</name>
    <dbReference type="NCBI Taxonomy" id="129364"/>
    <lineage>
        <taxon>Eukaryota</taxon>
        <taxon>Sar</taxon>
        <taxon>Stramenopiles</taxon>
        <taxon>Oomycota</taxon>
        <taxon>Peronosporomycetes</taxon>
        <taxon>Peronosporales</taxon>
        <taxon>Peronosporaceae</taxon>
        <taxon>Phytophthora</taxon>
    </lineage>
</organism>
<proteinExistence type="predicted"/>
<comment type="caution">
    <text evidence="2">The sequence shown here is derived from an EMBL/GenBank/DDBJ whole genome shotgun (WGS) entry which is preliminary data.</text>
</comment>
<gene>
    <name evidence="2" type="ORF">PR003_g34157</name>
</gene>
<reference evidence="2 3" key="1">
    <citation type="submission" date="2018-08" db="EMBL/GenBank/DDBJ databases">
        <title>Genomic investigation of the strawberry pathogen Phytophthora fragariae indicates pathogenicity is determined by transcriptional variation in three key races.</title>
        <authorList>
            <person name="Adams T.M."/>
            <person name="Armitage A.D."/>
            <person name="Sobczyk M.K."/>
            <person name="Bates H.J."/>
            <person name="Dunwell J.M."/>
            <person name="Nellist C.F."/>
            <person name="Harrison R.J."/>
        </authorList>
    </citation>
    <scope>NUCLEOTIDE SEQUENCE [LARGE SCALE GENOMIC DNA]</scope>
    <source>
        <strain evidence="2 3">SCRP333</strain>
    </source>
</reference>
<evidence type="ECO:0000256" key="1">
    <source>
        <dbReference type="SAM" id="MobiDB-lite"/>
    </source>
</evidence>
<sequence>MALYSGRLGSRGLTVMHFRPQFEMEQLERGSSNANPPPTLGLALPCPRRPLTARPTRISWRQLAA</sequence>
<keyword evidence="3" id="KW-1185">Reference proteome</keyword>
<dbReference type="Proteomes" id="UP000434957">
    <property type="component" value="Unassembled WGS sequence"/>
</dbReference>
<protein>
    <submittedName>
        <fullName evidence="2">Uncharacterized protein</fullName>
    </submittedName>
</protein>
<dbReference type="AlphaFoldDB" id="A0A6A4ATC6"/>
<dbReference type="EMBL" id="QXFT01010827">
    <property type="protein sequence ID" value="KAE9260909.1"/>
    <property type="molecule type" value="Genomic_DNA"/>
</dbReference>
<evidence type="ECO:0000313" key="3">
    <source>
        <dbReference type="Proteomes" id="UP000434957"/>
    </source>
</evidence>
<accession>A0A6A4ATC6</accession>